<gene>
    <name evidence="9" type="ORF">CAEBREN_12686</name>
</gene>
<evidence type="ECO:0000256" key="4">
    <source>
        <dbReference type="ARBA" id="ARBA00022722"/>
    </source>
</evidence>
<dbReference type="InterPro" id="IPR050092">
    <property type="entry name" value="RNase_H"/>
</dbReference>
<feature type="domain" description="RNase H type-1" evidence="8">
    <location>
        <begin position="80"/>
        <end position="159"/>
    </location>
</feature>
<evidence type="ECO:0000256" key="5">
    <source>
        <dbReference type="ARBA" id="ARBA00022723"/>
    </source>
</evidence>
<dbReference type="InterPro" id="IPR036397">
    <property type="entry name" value="RNaseH_sf"/>
</dbReference>
<keyword evidence="10" id="KW-1185">Reference proteome</keyword>
<dbReference type="EC" id="3.1.26.4" evidence="3"/>
<proteinExistence type="inferred from homology"/>
<dbReference type="OrthoDB" id="90239at2759"/>
<evidence type="ECO:0000256" key="1">
    <source>
        <dbReference type="ARBA" id="ARBA00000077"/>
    </source>
</evidence>
<dbReference type="HOGENOM" id="CLU_1579878_0_0_1"/>
<dbReference type="AlphaFoldDB" id="G0P496"/>
<organism evidence="10">
    <name type="scientific">Caenorhabditis brenneri</name>
    <name type="common">Nematode worm</name>
    <dbReference type="NCBI Taxonomy" id="135651"/>
    <lineage>
        <taxon>Eukaryota</taxon>
        <taxon>Metazoa</taxon>
        <taxon>Ecdysozoa</taxon>
        <taxon>Nematoda</taxon>
        <taxon>Chromadorea</taxon>
        <taxon>Rhabditida</taxon>
        <taxon>Rhabditina</taxon>
        <taxon>Rhabditomorpha</taxon>
        <taxon>Rhabditoidea</taxon>
        <taxon>Rhabditidae</taxon>
        <taxon>Peloderinae</taxon>
        <taxon>Caenorhabditis</taxon>
    </lineage>
</organism>
<evidence type="ECO:0000256" key="3">
    <source>
        <dbReference type="ARBA" id="ARBA00012180"/>
    </source>
</evidence>
<evidence type="ECO:0000259" key="8">
    <source>
        <dbReference type="Pfam" id="PF00075"/>
    </source>
</evidence>
<name>G0P496_CAEBE</name>
<keyword evidence="7" id="KW-0378">Hydrolase</keyword>
<reference evidence="10" key="1">
    <citation type="submission" date="2011-07" db="EMBL/GenBank/DDBJ databases">
        <authorList>
            <consortium name="Caenorhabditis brenneri Sequencing and Analysis Consortium"/>
            <person name="Wilson R.K."/>
        </authorList>
    </citation>
    <scope>NUCLEOTIDE SEQUENCE [LARGE SCALE GENOMIC DNA]</scope>
    <source>
        <strain evidence="10">PB2801</strain>
    </source>
</reference>
<dbReference type="InterPro" id="IPR002156">
    <property type="entry name" value="RNaseH_domain"/>
</dbReference>
<dbReference type="Proteomes" id="UP000008068">
    <property type="component" value="Unassembled WGS sequence"/>
</dbReference>
<dbReference type="EMBL" id="GL380060">
    <property type="protein sequence ID" value="EGT44643.1"/>
    <property type="molecule type" value="Genomic_DNA"/>
</dbReference>
<evidence type="ECO:0000313" key="10">
    <source>
        <dbReference type="Proteomes" id="UP000008068"/>
    </source>
</evidence>
<dbReference type="InterPro" id="IPR012337">
    <property type="entry name" value="RNaseH-like_sf"/>
</dbReference>
<evidence type="ECO:0000256" key="7">
    <source>
        <dbReference type="ARBA" id="ARBA00022801"/>
    </source>
</evidence>
<dbReference type="GO" id="GO:0003676">
    <property type="term" value="F:nucleic acid binding"/>
    <property type="evidence" value="ECO:0007669"/>
    <property type="project" value="InterPro"/>
</dbReference>
<dbReference type="PANTHER" id="PTHR10642">
    <property type="entry name" value="RIBONUCLEASE H1"/>
    <property type="match status" value="1"/>
</dbReference>
<dbReference type="SUPFAM" id="SSF53098">
    <property type="entry name" value="Ribonuclease H-like"/>
    <property type="match status" value="1"/>
</dbReference>
<keyword evidence="4" id="KW-0540">Nuclease</keyword>
<protein>
    <recommendedName>
        <fullName evidence="3">ribonuclease H</fullName>
        <ecNumber evidence="3">3.1.26.4</ecNumber>
    </recommendedName>
</protein>
<keyword evidence="6" id="KW-0255">Endonuclease</keyword>
<dbReference type="GO" id="GO:0004523">
    <property type="term" value="F:RNA-DNA hybrid ribonuclease activity"/>
    <property type="evidence" value="ECO:0007669"/>
    <property type="project" value="UniProtKB-EC"/>
</dbReference>
<dbReference type="InParanoid" id="G0P496"/>
<sequence>MSQCPPSSGIPPQQNDIIEDLEILSRNVSDLIPLRSSTYSPMLLDIAEKLRILTSEIEKLEPSQLNPIAQLLENRKVRARVWTDGSCYNQGFAEPRAAFGVFWGEGHPNNHNGKITGVNDSTRAELFAACYAIKQALDQDYFAIKLHSDCRFVEEVIKRPSHFMSGFHF</sequence>
<accession>G0P496</accession>
<comment type="similarity">
    <text evidence="2">Belongs to the RNase H family.</text>
</comment>
<dbReference type="Pfam" id="PF00075">
    <property type="entry name" value="RNase_H"/>
    <property type="match status" value="1"/>
</dbReference>
<evidence type="ECO:0000313" key="9">
    <source>
        <dbReference type="EMBL" id="EGT44643.1"/>
    </source>
</evidence>
<keyword evidence="5" id="KW-0479">Metal-binding</keyword>
<dbReference type="PANTHER" id="PTHR10642:SF26">
    <property type="entry name" value="RIBONUCLEASE H1"/>
    <property type="match status" value="1"/>
</dbReference>
<dbReference type="STRING" id="135651.G0P496"/>
<evidence type="ECO:0000256" key="2">
    <source>
        <dbReference type="ARBA" id="ARBA00005300"/>
    </source>
</evidence>
<evidence type="ECO:0000256" key="6">
    <source>
        <dbReference type="ARBA" id="ARBA00022759"/>
    </source>
</evidence>
<comment type="catalytic activity">
    <reaction evidence="1">
        <text>Endonucleolytic cleavage to 5'-phosphomonoester.</text>
        <dbReference type="EC" id="3.1.26.4"/>
    </reaction>
</comment>
<dbReference type="eggNOG" id="KOG3752">
    <property type="taxonomic scope" value="Eukaryota"/>
</dbReference>
<dbReference type="GO" id="GO:0046872">
    <property type="term" value="F:metal ion binding"/>
    <property type="evidence" value="ECO:0007669"/>
    <property type="project" value="UniProtKB-KW"/>
</dbReference>
<dbReference type="Gene3D" id="3.30.420.10">
    <property type="entry name" value="Ribonuclease H-like superfamily/Ribonuclease H"/>
    <property type="match status" value="1"/>
</dbReference>
<dbReference type="GO" id="GO:0043137">
    <property type="term" value="P:DNA replication, removal of RNA primer"/>
    <property type="evidence" value="ECO:0007669"/>
    <property type="project" value="TreeGrafter"/>
</dbReference>